<evidence type="ECO:0000313" key="3">
    <source>
        <dbReference type="Proteomes" id="UP000531231"/>
    </source>
</evidence>
<keyword evidence="1" id="KW-0812">Transmembrane</keyword>
<evidence type="ECO:0000313" key="2">
    <source>
        <dbReference type="EMBL" id="MBB5091325.1"/>
    </source>
</evidence>
<dbReference type="RefSeq" id="WP_151159425.1">
    <property type="nucleotide sequence ID" value="NZ_JACHIL010000003.1"/>
</dbReference>
<dbReference type="Proteomes" id="UP000531231">
    <property type="component" value="Unassembled WGS sequence"/>
</dbReference>
<name>A0A7W8AJE3_9HYPH</name>
<protein>
    <submittedName>
        <fullName evidence="2">Putative membrane protein</fullName>
    </submittedName>
</protein>
<feature type="transmembrane region" description="Helical" evidence="1">
    <location>
        <begin position="104"/>
        <end position="127"/>
    </location>
</feature>
<gene>
    <name evidence="2" type="ORF">HNQ68_001866</name>
</gene>
<dbReference type="PANTHER" id="PTHR41386:SF1">
    <property type="entry name" value="MEMBRANE PROTEIN"/>
    <property type="match status" value="1"/>
</dbReference>
<accession>A0A7W8AJE3</accession>
<evidence type="ECO:0000256" key="1">
    <source>
        <dbReference type="SAM" id="Phobius"/>
    </source>
</evidence>
<sequence>MPKNLKSEADQKYHFSEQAIHYLGKPLESLTEKEMRIFKRLVDRQTIARNVNVAFDDKLTIGQRLADKVAKFGGSWTFIFIFAVLLASWVGFNSLAVIRAFDPYPYIFLNLILSMLAAVQAPVIMMSQNRQAAKDRMDAGHDYEINLKAEIEILALHDKLDKVISTELSALIEKQQQQIDLLSKLVLGQKP</sequence>
<dbReference type="EMBL" id="JACHIL010000003">
    <property type="protein sequence ID" value="MBB5091325.1"/>
    <property type="molecule type" value="Genomic_DNA"/>
</dbReference>
<proteinExistence type="predicted"/>
<dbReference type="PANTHER" id="PTHR41386">
    <property type="entry name" value="INTEGRAL MEMBRANE PROTEIN-RELATED"/>
    <property type="match status" value="1"/>
</dbReference>
<keyword evidence="3" id="KW-1185">Reference proteome</keyword>
<organism evidence="2 3">
    <name type="scientific">Pseudochrobactrum saccharolyticum</name>
    <dbReference type="NCBI Taxonomy" id="354352"/>
    <lineage>
        <taxon>Bacteria</taxon>
        <taxon>Pseudomonadati</taxon>
        <taxon>Pseudomonadota</taxon>
        <taxon>Alphaproteobacteria</taxon>
        <taxon>Hyphomicrobiales</taxon>
        <taxon>Brucellaceae</taxon>
        <taxon>Pseudochrobactrum</taxon>
    </lineage>
</organism>
<keyword evidence="1" id="KW-1133">Transmembrane helix</keyword>
<keyword evidence="1" id="KW-0472">Membrane</keyword>
<feature type="transmembrane region" description="Helical" evidence="1">
    <location>
        <begin position="72"/>
        <end position="92"/>
    </location>
</feature>
<dbReference type="InterPro" id="IPR010406">
    <property type="entry name" value="DUF1003"/>
</dbReference>
<reference evidence="2 3" key="1">
    <citation type="submission" date="2020-08" db="EMBL/GenBank/DDBJ databases">
        <title>Genomic Encyclopedia of Type Strains, Phase IV (KMG-IV): sequencing the most valuable type-strain genomes for metagenomic binning, comparative biology and taxonomic classification.</title>
        <authorList>
            <person name="Goeker M."/>
        </authorList>
    </citation>
    <scope>NUCLEOTIDE SEQUENCE [LARGE SCALE GENOMIC DNA]</scope>
    <source>
        <strain evidence="2 3">DSM 25620</strain>
    </source>
</reference>
<dbReference type="AlphaFoldDB" id="A0A7W8AJE3"/>
<dbReference type="Pfam" id="PF06210">
    <property type="entry name" value="DUF1003"/>
    <property type="match status" value="1"/>
</dbReference>
<comment type="caution">
    <text evidence="2">The sequence shown here is derived from an EMBL/GenBank/DDBJ whole genome shotgun (WGS) entry which is preliminary data.</text>
</comment>